<sequence length="359" mass="39599">MAGLMIAAAWILSFVLWAPAILFWQFIVGQRTVPPGECYIQFLSNPAVTFGTAIAAFYLPVIIMTVLYIHISLASRSRVSKHKPEKKEKKGIKTPSLMKSHLLKQNNNNETSPQASPRSSPKLSLDSTTTALEAVKNGRVEEPKPVQGPAQPSPGLTQEEKESSNDSSTAFIPPTELKDNTNNEVISEAAANPIPVATTTANLAVSKINCTSRWSKIKIVTKQAGDECITAIEIVPPVEGAERHSIPISRPRTVARKFASIARSQVKRKRQMAAREKKVTKTIFAILLAFIITWTPYNVMVLISTFCQSCVPDTVWAIGYWLCYVNSTINPACYALCNATFKKTFKNLLLCQYKNIGTR</sequence>
<keyword evidence="5" id="KW-0297">G-protein coupled receptor</keyword>
<evidence type="ECO:0000256" key="4">
    <source>
        <dbReference type="ARBA" id="ARBA00023018"/>
    </source>
</evidence>
<dbReference type="PANTHER" id="PTHR24247">
    <property type="entry name" value="5-HYDROXYTRYPTAMINE RECEPTOR"/>
    <property type="match status" value="1"/>
</dbReference>
<organism evidence="14 15">
    <name type="scientific">Zoarces viviparus</name>
    <name type="common">Viviparous eelpout</name>
    <name type="synonym">Blennius viviparus</name>
    <dbReference type="NCBI Taxonomy" id="48416"/>
    <lineage>
        <taxon>Eukaryota</taxon>
        <taxon>Metazoa</taxon>
        <taxon>Chordata</taxon>
        <taxon>Craniata</taxon>
        <taxon>Vertebrata</taxon>
        <taxon>Euteleostomi</taxon>
        <taxon>Actinopterygii</taxon>
        <taxon>Neopterygii</taxon>
        <taxon>Teleostei</taxon>
        <taxon>Neoteleostei</taxon>
        <taxon>Acanthomorphata</taxon>
        <taxon>Eupercaria</taxon>
        <taxon>Perciformes</taxon>
        <taxon>Cottioidei</taxon>
        <taxon>Zoarcales</taxon>
        <taxon>Zoarcidae</taxon>
        <taxon>Zoarcinae</taxon>
        <taxon>Zoarces</taxon>
    </lineage>
</organism>
<protein>
    <recommendedName>
        <fullName evidence="13">G-protein coupled receptors family 1 profile domain-containing protein</fullName>
    </recommendedName>
</protein>
<evidence type="ECO:0000256" key="8">
    <source>
        <dbReference type="ARBA" id="ARBA00023224"/>
    </source>
</evidence>
<comment type="subcellular location">
    <subcellularLocation>
        <location evidence="10">Postsynaptic cell membrane</location>
        <topology evidence="10">Multi-pass membrane protein</topology>
    </subcellularLocation>
</comment>
<dbReference type="AlphaFoldDB" id="A0AAW1ENZ0"/>
<evidence type="ECO:0000256" key="10">
    <source>
        <dbReference type="ARBA" id="ARBA00034104"/>
    </source>
</evidence>
<dbReference type="InterPro" id="IPR000995">
    <property type="entry name" value="Musac_Ach_rcpt"/>
</dbReference>
<keyword evidence="6 12" id="KW-0472">Membrane</keyword>
<keyword evidence="15" id="KW-1185">Reference proteome</keyword>
<feature type="region of interest" description="Disordered" evidence="11">
    <location>
        <begin position="79"/>
        <end position="179"/>
    </location>
</feature>
<reference evidence="14 15" key="1">
    <citation type="journal article" date="2024" name="Genome Biol. Evol.">
        <title>Chromosome-level genome assembly of the viviparous eelpout Zoarces viviparus.</title>
        <authorList>
            <person name="Fuhrmann N."/>
            <person name="Brasseur M.V."/>
            <person name="Bakowski C.E."/>
            <person name="Podsiadlowski L."/>
            <person name="Prost S."/>
            <person name="Krehenwinkel H."/>
            <person name="Mayer C."/>
        </authorList>
    </citation>
    <scope>NUCLEOTIDE SEQUENCE [LARGE SCALE GENOMIC DNA]</scope>
    <source>
        <strain evidence="14">NO-MEL_2022_Ind0_liver</strain>
    </source>
</reference>
<dbReference type="PROSITE" id="PS50262">
    <property type="entry name" value="G_PROTEIN_RECEP_F1_2"/>
    <property type="match status" value="1"/>
</dbReference>
<dbReference type="GO" id="GO:0007197">
    <property type="term" value="P:adenylate cyclase-inhibiting G protein-coupled acetylcholine receptor signaling pathway"/>
    <property type="evidence" value="ECO:0007669"/>
    <property type="project" value="TreeGrafter"/>
</dbReference>
<dbReference type="Gene3D" id="1.20.1070.10">
    <property type="entry name" value="Rhodopsin 7-helix transmembrane proteins"/>
    <property type="match status" value="2"/>
</dbReference>
<evidence type="ECO:0000313" key="14">
    <source>
        <dbReference type="EMBL" id="KAK9523720.1"/>
    </source>
</evidence>
<feature type="transmembrane region" description="Helical" evidence="12">
    <location>
        <begin position="279"/>
        <end position="297"/>
    </location>
</feature>
<evidence type="ECO:0000313" key="15">
    <source>
        <dbReference type="Proteomes" id="UP001488805"/>
    </source>
</evidence>
<keyword evidence="2 12" id="KW-0812">Transmembrane</keyword>
<keyword evidence="9" id="KW-0628">Postsynaptic cell membrane</keyword>
<dbReference type="FunFam" id="1.20.1070.10:FF:000041">
    <property type="entry name" value="Muscarinic acetylcholine receptor"/>
    <property type="match status" value="1"/>
</dbReference>
<evidence type="ECO:0000256" key="9">
    <source>
        <dbReference type="ARBA" id="ARBA00023257"/>
    </source>
</evidence>
<dbReference type="Pfam" id="PF00001">
    <property type="entry name" value="7tm_1"/>
    <property type="match status" value="1"/>
</dbReference>
<accession>A0AAW1ENZ0</accession>
<proteinExistence type="predicted"/>
<evidence type="ECO:0000256" key="2">
    <source>
        <dbReference type="ARBA" id="ARBA00022692"/>
    </source>
</evidence>
<keyword evidence="1" id="KW-1003">Cell membrane</keyword>
<dbReference type="GO" id="GO:0007187">
    <property type="term" value="P:G protein-coupled receptor signaling pathway, coupled to cyclic nucleotide second messenger"/>
    <property type="evidence" value="ECO:0007669"/>
    <property type="project" value="TreeGrafter"/>
</dbReference>
<dbReference type="PANTHER" id="PTHR24247:SF180">
    <property type="entry name" value="MUSCARINIC ACETYLCHOLINE RECEPTOR M4"/>
    <property type="match status" value="1"/>
</dbReference>
<feature type="domain" description="G-protein coupled receptors family 1 profile" evidence="13">
    <location>
        <begin position="1"/>
        <end position="334"/>
    </location>
</feature>
<dbReference type="Proteomes" id="UP001488805">
    <property type="component" value="Unassembled WGS sequence"/>
</dbReference>
<dbReference type="SUPFAM" id="SSF81321">
    <property type="entry name" value="Family A G protein-coupled receptor-like"/>
    <property type="match status" value="1"/>
</dbReference>
<evidence type="ECO:0000256" key="3">
    <source>
        <dbReference type="ARBA" id="ARBA00022989"/>
    </source>
</evidence>
<feature type="compositionally biased region" description="Basic residues" evidence="11">
    <location>
        <begin position="79"/>
        <end position="92"/>
    </location>
</feature>
<keyword evidence="7" id="KW-0675">Receptor</keyword>
<evidence type="ECO:0000256" key="6">
    <source>
        <dbReference type="ARBA" id="ARBA00023136"/>
    </source>
</evidence>
<dbReference type="PRINTS" id="PR00237">
    <property type="entry name" value="GPCRRHODOPSN"/>
</dbReference>
<dbReference type="EMBL" id="JBCEZU010000156">
    <property type="protein sequence ID" value="KAK9523720.1"/>
    <property type="molecule type" value="Genomic_DNA"/>
</dbReference>
<dbReference type="GO" id="GO:0045211">
    <property type="term" value="C:postsynaptic membrane"/>
    <property type="evidence" value="ECO:0007669"/>
    <property type="project" value="UniProtKB-SubCell"/>
</dbReference>
<evidence type="ECO:0000256" key="11">
    <source>
        <dbReference type="SAM" id="MobiDB-lite"/>
    </source>
</evidence>
<evidence type="ECO:0000256" key="5">
    <source>
        <dbReference type="ARBA" id="ARBA00023040"/>
    </source>
</evidence>
<keyword evidence="8" id="KW-0807">Transducer</keyword>
<evidence type="ECO:0000256" key="1">
    <source>
        <dbReference type="ARBA" id="ARBA00022475"/>
    </source>
</evidence>
<keyword evidence="3 12" id="KW-1133">Transmembrane helix</keyword>
<feature type="transmembrane region" description="Helical" evidence="12">
    <location>
        <begin position="7"/>
        <end position="27"/>
    </location>
</feature>
<feature type="compositionally biased region" description="Polar residues" evidence="11">
    <location>
        <begin position="103"/>
        <end position="131"/>
    </location>
</feature>
<evidence type="ECO:0000259" key="13">
    <source>
        <dbReference type="PROSITE" id="PS50262"/>
    </source>
</evidence>
<dbReference type="GO" id="GO:0016907">
    <property type="term" value="F:G protein-coupled acetylcholine receptor activity"/>
    <property type="evidence" value="ECO:0007669"/>
    <property type="project" value="InterPro"/>
</dbReference>
<dbReference type="GO" id="GO:0004993">
    <property type="term" value="F:G protein-coupled serotonin receptor activity"/>
    <property type="evidence" value="ECO:0007669"/>
    <property type="project" value="TreeGrafter"/>
</dbReference>
<dbReference type="InterPro" id="IPR017452">
    <property type="entry name" value="GPCR_Rhodpsn_7TM"/>
</dbReference>
<dbReference type="InterPro" id="IPR000276">
    <property type="entry name" value="GPCR_Rhodpsn"/>
</dbReference>
<keyword evidence="4" id="KW-0770">Synapse</keyword>
<gene>
    <name evidence="14" type="ORF">VZT92_017623</name>
</gene>
<name>A0AAW1ENZ0_ZOAVI</name>
<evidence type="ECO:0000256" key="7">
    <source>
        <dbReference type="ARBA" id="ARBA00023170"/>
    </source>
</evidence>
<comment type="caution">
    <text evidence="14">The sequence shown here is derived from an EMBL/GenBank/DDBJ whole genome shotgun (WGS) entry which is preliminary data.</text>
</comment>
<dbReference type="GO" id="GO:0030425">
    <property type="term" value="C:dendrite"/>
    <property type="evidence" value="ECO:0007669"/>
    <property type="project" value="TreeGrafter"/>
</dbReference>
<feature type="transmembrane region" description="Helical" evidence="12">
    <location>
        <begin position="47"/>
        <end position="71"/>
    </location>
</feature>
<evidence type="ECO:0000256" key="12">
    <source>
        <dbReference type="SAM" id="Phobius"/>
    </source>
</evidence>
<dbReference type="PRINTS" id="PR00243">
    <property type="entry name" value="MUSCARINICR"/>
</dbReference>